<evidence type="ECO:0000256" key="1">
    <source>
        <dbReference type="ARBA" id="ARBA00012452"/>
    </source>
</evidence>
<reference evidence="7" key="1">
    <citation type="submission" date="2020-01" db="EMBL/GenBank/DDBJ databases">
        <authorList>
            <person name="Feng Z.H.Z."/>
        </authorList>
    </citation>
    <scope>NUCLEOTIDE SEQUENCE</scope>
    <source>
        <strain evidence="7">CBS107.38</strain>
    </source>
</reference>
<comment type="similarity">
    <text evidence="4">Belongs to the GST superfamily.</text>
</comment>
<dbReference type="Proteomes" id="UP000596902">
    <property type="component" value="Unassembled WGS sequence"/>
</dbReference>
<dbReference type="InterPro" id="IPR036249">
    <property type="entry name" value="Thioredoxin-like_sf"/>
</dbReference>
<feature type="domain" description="GST C-terminal" evidence="6">
    <location>
        <begin position="88"/>
        <end position="213"/>
    </location>
</feature>
<sequence>MVIKVFGATYSARTQSVLFALEKLSLSYAMHSIDMQNNEHRAGDFIASHHPFGKIPAIQDDDLKLFESRAIARYLVSKYPGPLSIPIDSASLGRFEEAASVEYSYFEPAVSRLAWEMIFKKRVTGQEADLSVVAGLEKEVRQGLDYYEKVLGAHEWLGGSVFSLIEVFNAPWFSLMSGQLGFGKEIESRPLLKAWWEKIPASKALLFVDALLN</sequence>
<comment type="catalytic activity">
    <reaction evidence="3">
        <text>RX + glutathione = an S-substituted glutathione + a halide anion + H(+)</text>
        <dbReference type="Rhea" id="RHEA:16437"/>
        <dbReference type="ChEBI" id="CHEBI:15378"/>
        <dbReference type="ChEBI" id="CHEBI:16042"/>
        <dbReference type="ChEBI" id="CHEBI:17792"/>
        <dbReference type="ChEBI" id="CHEBI:57925"/>
        <dbReference type="ChEBI" id="CHEBI:90779"/>
        <dbReference type="EC" id="2.5.1.18"/>
    </reaction>
</comment>
<dbReference type="Gene3D" id="1.20.1050.10">
    <property type="match status" value="1"/>
</dbReference>
<dbReference type="InterPro" id="IPR004045">
    <property type="entry name" value="Glutathione_S-Trfase_N"/>
</dbReference>
<dbReference type="Pfam" id="PF02798">
    <property type="entry name" value="GST_N"/>
    <property type="match status" value="1"/>
</dbReference>
<gene>
    <name evidence="7" type="ORF">GT037_001398</name>
</gene>
<dbReference type="EMBL" id="JAAABM010000002">
    <property type="protein sequence ID" value="KAF7679747.1"/>
    <property type="molecule type" value="Genomic_DNA"/>
</dbReference>
<dbReference type="Gene3D" id="3.40.30.10">
    <property type="entry name" value="Glutaredoxin"/>
    <property type="match status" value="1"/>
</dbReference>
<dbReference type="SFLD" id="SFLDG00358">
    <property type="entry name" value="Main_(cytGST)"/>
    <property type="match status" value="1"/>
</dbReference>
<dbReference type="InterPro" id="IPR036282">
    <property type="entry name" value="Glutathione-S-Trfase_C_sf"/>
</dbReference>
<evidence type="ECO:0000313" key="8">
    <source>
        <dbReference type="Proteomes" id="UP000596902"/>
    </source>
</evidence>
<dbReference type="GeneID" id="62199623"/>
<dbReference type="GO" id="GO:0043295">
    <property type="term" value="F:glutathione binding"/>
    <property type="evidence" value="ECO:0007669"/>
    <property type="project" value="TreeGrafter"/>
</dbReference>
<accession>A0A8H7BDC6</accession>
<dbReference type="Pfam" id="PF00043">
    <property type="entry name" value="GST_C"/>
    <property type="match status" value="1"/>
</dbReference>
<dbReference type="PANTHER" id="PTHR43900">
    <property type="entry name" value="GLUTATHIONE S-TRANSFERASE RHO"/>
    <property type="match status" value="1"/>
</dbReference>
<evidence type="ECO:0000313" key="7">
    <source>
        <dbReference type="EMBL" id="KAF7679747.1"/>
    </source>
</evidence>
<evidence type="ECO:0000256" key="4">
    <source>
        <dbReference type="RuleBase" id="RU003494"/>
    </source>
</evidence>
<comment type="caution">
    <text evidence="7">The sequence shown here is derived from an EMBL/GenBank/DDBJ whole genome shotgun (WGS) entry which is preliminary data.</text>
</comment>
<protein>
    <recommendedName>
        <fullName evidence="1">glutathione transferase</fullName>
        <ecNumber evidence="1">2.5.1.18</ecNumber>
    </recommendedName>
</protein>
<dbReference type="GO" id="GO:0005737">
    <property type="term" value="C:cytoplasm"/>
    <property type="evidence" value="ECO:0007669"/>
    <property type="project" value="TreeGrafter"/>
</dbReference>
<organism evidence="7 8">
    <name type="scientific">Alternaria burnsii</name>
    <dbReference type="NCBI Taxonomy" id="1187904"/>
    <lineage>
        <taxon>Eukaryota</taxon>
        <taxon>Fungi</taxon>
        <taxon>Dikarya</taxon>
        <taxon>Ascomycota</taxon>
        <taxon>Pezizomycotina</taxon>
        <taxon>Dothideomycetes</taxon>
        <taxon>Pleosporomycetidae</taxon>
        <taxon>Pleosporales</taxon>
        <taxon>Pleosporineae</taxon>
        <taxon>Pleosporaceae</taxon>
        <taxon>Alternaria</taxon>
        <taxon>Alternaria sect. Alternaria</taxon>
    </lineage>
</organism>
<dbReference type="PROSITE" id="PS50405">
    <property type="entry name" value="GST_CTER"/>
    <property type="match status" value="1"/>
</dbReference>
<dbReference type="FunFam" id="3.40.30.10:FF:000016">
    <property type="entry name" value="Glutathione S-transferase F2"/>
    <property type="match status" value="1"/>
</dbReference>
<proteinExistence type="inferred from homology"/>
<dbReference type="GO" id="GO:0006749">
    <property type="term" value="P:glutathione metabolic process"/>
    <property type="evidence" value="ECO:0007669"/>
    <property type="project" value="TreeGrafter"/>
</dbReference>
<evidence type="ECO:0000256" key="3">
    <source>
        <dbReference type="ARBA" id="ARBA00047960"/>
    </source>
</evidence>
<dbReference type="SUPFAM" id="SSF52833">
    <property type="entry name" value="Thioredoxin-like"/>
    <property type="match status" value="1"/>
</dbReference>
<dbReference type="AlphaFoldDB" id="A0A8H7BDC6"/>
<dbReference type="InterPro" id="IPR004046">
    <property type="entry name" value="GST_C"/>
</dbReference>
<feature type="domain" description="GST N-terminal" evidence="5">
    <location>
        <begin position="1"/>
        <end position="83"/>
    </location>
</feature>
<dbReference type="RefSeq" id="XP_038789737.1">
    <property type="nucleotide sequence ID" value="XM_038926445.1"/>
</dbReference>
<name>A0A8H7BDC6_9PLEO</name>
<dbReference type="InterPro" id="IPR010987">
    <property type="entry name" value="Glutathione-S-Trfase_C-like"/>
</dbReference>
<evidence type="ECO:0000256" key="2">
    <source>
        <dbReference type="ARBA" id="ARBA00022679"/>
    </source>
</evidence>
<dbReference type="EC" id="2.5.1.18" evidence="1"/>
<dbReference type="PANTHER" id="PTHR43900:SF3">
    <property type="entry name" value="GLUTATHIONE S-TRANSFERASE RHO"/>
    <property type="match status" value="1"/>
</dbReference>
<reference evidence="7" key="2">
    <citation type="submission" date="2020-08" db="EMBL/GenBank/DDBJ databases">
        <title>Draft Genome Sequence of Cumin Blight Pathogen Alternaria burnsii.</title>
        <authorList>
            <person name="Feng Z."/>
        </authorList>
    </citation>
    <scope>NUCLEOTIDE SEQUENCE</scope>
    <source>
        <strain evidence="7">CBS107.38</strain>
    </source>
</reference>
<dbReference type="SUPFAM" id="SSF47616">
    <property type="entry name" value="GST C-terminal domain-like"/>
    <property type="match status" value="1"/>
</dbReference>
<dbReference type="PROSITE" id="PS50404">
    <property type="entry name" value="GST_NTER"/>
    <property type="match status" value="1"/>
</dbReference>
<dbReference type="GO" id="GO:0004364">
    <property type="term" value="F:glutathione transferase activity"/>
    <property type="evidence" value="ECO:0007669"/>
    <property type="project" value="UniProtKB-EC"/>
</dbReference>
<dbReference type="InterPro" id="IPR040079">
    <property type="entry name" value="Glutathione_S-Trfase"/>
</dbReference>
<evidence type="ECO:0000259" key="5">
    <source>
        <dbReference type="PROSITE" id="PS50404"/>
    </source>
</evidence>
<keyword evidence="8" id="KW-1185">Reference proteome</keyword>
<dbReference type="SFLD" id="SFLDS00019">
    <property type="entry name" value="Glutathione_Transferase_(cytos"/>
    <property type="match status" value="1"/>
</dbReference>
<evidence type="ECO:0000259" key="6">
    <source>
        <dbReference type="PROSITE" id="PS50405"/>
    </source>
</evidence>
<keyword evidence="2" id="KW-0808">Transferase</keyword>